<proteinExistence type="predicted"/>
<keyword evidence="2" id="KW-1185">Reference proteome</keyword>
<gene>
    <name evidence="1" type="ORF">QFC22_004539</name>
</gene>
<protein>
    <submittedName>
        <fullName evidence="1">Uncharacterized protein</fullName>
    </submittedName>
</protein>
<sequence>MAVIETFEAIFHGKLVYNPQDANNTCWSDPLTTFIYIACELLLPTAPFGGIGGSTPVLFFGKMRERDKVIAKIVSIVIRSSRYSARQIIDYRRTIINDLLSQYSDSTLPAYIREYASAAVRRFAQSTQILPYDSKLALITQHLVDNGWIPLPQRPPGKQHLQPDGNLVIHPFLAFFLGLPGYHYQSDDIQSYVVCDPTRYGKAWWECAGGQMRLSGVNYAILSSMMSMANRR</sequence>
<evidence type="ECO:0000313" key="2">
    <source>
        <dbReference type="Proteomes" id="UP001243375"/>
    </source>
</evidence>
<organism evidence="1 2">
    <name type="scientific">Naganishia vaughanmartiniae</name>
    <dbReference type="NCBI Taxonomy" id="1424756"/>
    <lineage>
        <taxon>Eukaryota</taxon>
        <taxon>Fungi</taxon>
        <taxon>Dikarya</taxon>
        <taxon>Basidiomycota</taxon>
        <taxon>Agaricomycotina</taxon>
        <taxon>Tremellomycetes</taxon>
        <taxon>Filobasidiales</taxon>
        <taxon>Filobasidiaceae</taxon>
        <taxon>Naganishia</taxon>
    </lineage>
</organism>
<dbReference type="EMBL" id="JASBWU010000013">
    <property type="protein sequence ID" value="KAJ9116882.1"/>
    <property type="molecule type" value="Genomic_DNA"/>
</dbReference>
<evidence type="ECO:0000313" key="1">
    <source>
        <dbReference type="EMBL" id="KAJ9116882.1"/>
    </source>
</evidence>
<reference evidence="1" key="1">
    <citation type="submission" date="2023-04" db="EMBL/GenBank/DDBJ databases">
        <title>Draft Genome sequencing of Naganishia species isolated from polar environments using Oxford Nanopore Technology.</title>
        <authorList>
            <person name="Leo P."/>
            <person name="Venkateswaran K."/>
        </authorList>
    </citation>
    <scope>NUCLEOTIDE SEQUENCE</scope>
    <source>
        <strain evidence="1">MNA-CCFEE 5425</strain>
    </source>
</reference>
<name>A0ACC2X283_9TREE</name>
<comment type="caution">
    <text evidence="1">The sequence shown here is derived from an EMBL/GenBank/DDBJ whole genome shotgun (WGS) entry which is preliminary data.</text>
</comment>
<accession>A0ACC2X283</accession>
<dbReference type="Proteomes" id="UP001243375">
    <property type="component" value="Unassembled WGS sequence"/>
</dbReference>